<accession>T1K1Y5</accession>
<proteinExistence type="predicted"/>
<feature type="compositionally biased region" description="Low complexity" evidence="1">
    <location>
        <begin position="80"/>
        <end position="90"/>
    </location>
</feature>
<evidence type="ECO:0000313" key="2">
    <source>
        <dbReference type="EnsemblMetazoa" id="tetur04g03090.1"/>
    </source>
</evidence>
<protein>
    <submittedName>
        <fullName evidence="2">Uncharacterized protein</fullName>
    </submittedName>
</protein>
<sequence>MKFFPNFCYLTQHCHASSPMLDTIEFYSSKTDGRVFFIRNPYFEKTRGRPRKPPKPGIGKSSLDSPANNGRKANGSLCKSSNVSPVSESSFLPSKYDVWNNIKNSFNQFRKLGPVPKKEPAIPSLVISKKEPVSVFDQHPFRPLPGSSNQVQLMVNPFASRNKIKAPADELTKMFYEMIDIASEESDQPNHSPFLEYPMTPESPISPISPISTTSLPTESTPAKAITDIVEYPESTEYTHINPTICESNILDDILYMDFNEYEFDKMISSLPDVMDTAVCD</sequence>
<reference evidence="3" key="1">
    <citation type="submission" date="2011-08" db="EMBL/GenBank/DDBJ databases">
        <authorList>
            <person name="Rombauts S."/>
        </authorList>
    </citation>
    <scope>NUCLEOTIDE SEQUENCE</scope>
    <source>
        <strain evidence="3">London</strain>
    </source>
</reference>
<dbReference type="EnsemblMetazoa" id="tetur04g03090.1">
    <property type="protein sequence ID" value="tetur04g03090.1"/>
    <property type="gene ID" value="tetur04g03090"/>
</dbReference>
<name>T1K1Y5_TETUR</name>
<reference evidence="2" key="2">
    <citation type="submission" date="2015-06" db="UniProtKB">
        <authorList>
            <consortium name="EnsemblMetazoa"/>
        </authorList>
    </citation>
    <scope>IDENTIFICATION</scope>
</reference>
<keyword evidence="3" id="KW-1185">Reference proteome</keyword>
<dbReference type="HOGENOM" id="CLU_991517_0_0_1"/>
<feature type="region of interest" description="Disordered" evidence="1">
    <location>
        <begin position="45"/>
        <end position="90"/>
    </location>
</feature>
<organism evidence="2 3">
    <name type="scientific">Tetranychus urticae</name>
    <name type="common">Two-spotted spider mite</name>
    <dbReference type="NCBI Taxonomy" id="32264"/>
    <lineage>
        <taxon>Eukaryota</taxon>
        <taxon>Metazoa</taxon>
        <taxon>Ecdysozoa</taxon>
        <taxon>Arthropoda</taxon>
        <taxon>Chelicerata</taxon>
        <taxon>Arachnida</taxon>
        <taxon>Acari</taxon>
        <taxon>Acariformes</taxon>
        <taxon>Trombidiformes</taxon>
        <taxon>Prostigmata</taxon>
        <taxon>Eleutherengona</taxon>
        <taxon>Raphignathae</taxon>
        <taxon>Tetranychoidea</taxon>
        <taxon>Tetranychidae</taxon>
        <taxon>Tetranychus</taxon>
    </lineage>
</organism>
<dbReference type="EMBL" id="CAEY01001357">
    <property type="status" value="NOT_ANNOTATED_CDS"/>
    <property type="molecule type" value="Genomic_DNA"/>
</dbReference>
<dbReference type="Proteomes" id="UP000015104">
    <property type="component" value="Unassembled WGS sequence"/>
</dbReference>
<evidence type="ECO:0000256" key="1">
    <source>
        <dbReference type="SAM" id="MobiDB-lite"/>
    </source>
</evidence>
<evidence type="ECO:0000313" key="3">
    <source>
        <dbReference type="Proteomes" id="UP000015104"/>
    </source>
</evidence>
<dbReference type="AlphaFoldDB" id="T1K1Y5"/>